<keyword evidence="1" id="KW-0812">Transmembrane</keyword>
<organism evidence="2">
    <name type="scientific">Rhizophora mucronata</name>
    <name type="common">Asiatic mangrove</name>
    <dbReference type="NCBI Taxonomy" id="61149"/>
    <lineage>
        <taxon>Eukaryota</taxon>
        <taxon>Viridiplantae</taxon>
        <taxon>Streptophyta</taxon>
        <taxon>Embryophyta</taxon>
        <taxon>Tracheophyta</taxon>
        <taxon>Spermatophyta</taxon>
        <taxon>Magnoliopsida</taxon>
        <taxon>eudicotyledons</taxon>
        <taxon>Gunneridae</taxon>
        <taxon>Pentapetalae</taxon>
        <taxon>rosids</taxon>
        <taxon>fabids</taxon>
        <taxon>Malpighiales</taxon>
        <taxon>Rhizophoraceae</taxon>
        <taxon>Rhizophora</taxon>
    </lineage>
</organism>
<evidence type="ECO:0000313" key="2">
    <source>
        <dbReference type="EMBL" id="MBX37162.1"/>
    </source>
</evidence>
<accession>A0A2P2N3V6</accession>
<dbReference type="EMBL" id="GGEC01056678">
    <property type="protein sequence ID" value="MBX37162.1"/>
    <property type="molecule type" value="Transcribed_RNA"/>
</dbReference>
<protein>
    <submittedName>
        <fullName evidence="2">Uncharacterized protein</fullName>
    </submittedName>
</protein>
<reference evidence="2" key="1">
    <citation type="submission" date="2018-02" db="EMBL/GenBank/DDBJ databases">
        <title>Rhizophora mucronata_Transcriptome.</title>
        <authorList>
            <person name="Meera S.P."/>
            <person name="Sreeshan A."/>
            <person name="Augustine A."/>
        </authorList>
    </citation>
    <scope>NUCLEOTIDE SEQUENCE</scope>
    <source>
        <tissue evidence="2">Leaf</tissue>
    </source>
</reference>
<keyword evidence="1" id="KW-1133">Transmembrane helix</keyword>
<name>A0A2P2N3V6_RHIMU</name>
<dbReference type="AlphaFoldDB" id="A0A2P2N3V6"/>
<proteinExistence type="predicted"/>
<feature type="transmembrane region" description="Helical" evidence="1">
    <location>
        <begin position="66"/>
        <end position="93"/>
    </location>
</feature>
<evidence type="ECO:0000256" key="1">
    <source>
        <dbReference type="SAM" id="Phobius"/>
    </source>
</evidence>
<keyword evidence="1" id="KW-0472">Membrane</keyword>
<sequence length="137" mass="15355">MFSHQEMKFGKRVVIYQSKSLPMVSFGIFVEASYFQNTESISILANHATNEGSSHLYRTKNICTSLSISVFFFPPLLFSTIFSASKLFCYVLYKNSKTIKESKISISISFLKVGLLSRSTIVSAGSETANKTYCRLS</sequence>